<dbReference type="InterPro" id="IPR001387">
    <property type="entry name" value="Cro/C1-type_HTH"/>
</dbReference>
<dbReference type="SUPFAM" id="SSF47413">
    <property type="entry name" value="lambda repressor-like DNA-binding domains"/>
    <property type="match status" value="1"/>
</dbReference>
<geneLocation type="plasmid" evidence="4">
    <name>pEubeli2</name>
</geneLocation>
<dbReference type="eggNOG" id="COG1396">
    <property type="taxonomic scope" value="Bacteria"/>
</dbReference>
<proteinExistence type="predicted"/>
<gene>
    <name evidence="3" type="ordered locus">EUBELI_20664</name>
</gene>
<dbReference type="Gene3D" id="1.10.260.40">
    <property type="entry name" value="lambda repressor-like DNA-binding domains"/>
    <property type="match status" value="1"/>
</dbReference>
<keyword evidence="1" id="KW-0238">DNA-binding</keyword>
<evidence type="ECO:0000313" key="4">
    <source>
        <dbReference type="Proteomes" id="UP000001476"/>
    </source>
</evidence>
<dbReference type="EMBL" id="CP001106">
    <property type="protein sequence ID" value="ACR73808.1"/>
    <property type="molecule type" value="Genomic_DNA"/>
</dbReference>
<dbReference type="HOGENOM" id="CLU_066192_62_13_9"/>
<dbReference type="PANTHER" id="PTHR46558">
    <property type="entry name" value="TRACRIPTIONAL REGULATORY PROTEIN-RELATED-RELATED"/>
    <property type="match status" value="1"/>
</dbReference>
<name>C4Z766_LACE2</name>
<evidence type="ECO:0000256" key="1">
    <source>
        <dbReference type="ARBA" id="ARBA00023125"/>
    </source>
</evidence>
<feature type="domain" description="HTH cro/C1-type" evidence="2">
    <location>
        <begin position="16"/>
        <end position="47"/>
    </location>
</feature>
<sequence>MKGGNSMDQKKIGRFLKELRKEKDITQEQLAEKIKVSGRTVSRWETGV</sequence>
<accession>C4Z766</accession>
<dbReference type="GO" id="GO:0003677">
    <property type="term" value="F:DNA binding"/>
    <property type="evidence" value="ECO:0007669"/>
    <property type="project" value="UniProtKB-KW"/>
</dbReference>
<dbReference type="PROSITE" id="PS50943">
    <property type="entry name" value="HTH_CROC1"/>
    <property type="match status" value="1"/>
</dbReference>
<keyword evidence="4" id="KW-1185">Reference proteome</keyword>
<dbReference type="Pfam" id="PF01381">
    <property type="entry name" value="HTH_3"/>
    <property type="match status" value="1"/>
</dbReference>
<dbReference type="AlphaFoldDB" id="C4Z766"/>
<reference evidence="3 4" key="1">
    <citation type="journal article" date="2009" name="Proc. Natl. Acad. Sci. U.S.A.">
        <title>Characterizing a model human gut microbiota composed of members of its two dominant bacterial phyla.</title>
        <authorList>
            <person name="Mahowald M.A."/>
            <person name="Rey F.E."/>
            <person name="Seedorf H."/>
            <person name="Turnbaugh P.J."/>
            <person name="Fulton R.S."/>
            <person name="Wollam A."/>
            <person name="Shah N."/>
            <person name="Wang C."/>
            <person name="Magrini V."/>
            <person name="Wilson R.K."/>
            <person name="Cantarel B.L."/>
            <person name="Coutinho P.M."/>
            <person name="Henrissat B."/>
            <person name="Crock L.W."/>
            <person name="Russell A."/>
            <person name="Verberkmoes N.C."/>
            <person name="Hettich R.L."/>
            <person name="Gordon J.I."/>
        </authorList>
    </citation>
    <scope>NUCLEOTIDE SEQUENCE [LARGE SCALE GENOMIC DNA]</scope>
    <source>
        <strain evidence="4">ATCC 27750 / DSM 3376 / VPI C15-48 / C15-B4</strain>
        <plasmid evidence="3">unnamed</plasmid>
    </source>
</reference>
<dbReference type="InterPro" id="IPR010982">
    <property type="entry name" value="Lambda_DNA-bd_dom_sf"/>
</dbReference>
<dbReference type="PANTHER" id="PTHR46558:SF11">
    <property type="entry name" value="HTH-TYPE TRANSCRIPTIONAL REGULATOR XRE"/>
    <property type="match status" value="1"/>
</dbReference>
<dbReference type="KEGG" id="eel:EUBELI_20664"/>
<dbReference type="Proteomes" id="UP000001476">
    <property type="component" value="Plasmid pEubeli2"/>
</dbReference>
<protein>
    <recommendedName>
        <fullName evidence="2">HTH cro/C1-type domain-containing protein</fullName>
    </recommendedName>
</protein>
<organism evidence="3 4">
    <name type="scientific">Lachnospira eligens (strain ATCC 27750 / DSM 3376 / VPI C15-48 / C15-B4)</name>
    <name type="common">Eubacterium eligens</name>
    <dbReference type="NCBI Taxonomy" id="515620"/>
    <lineage>
        <taxon>Bacteria</taxon>
        <taxon>Bacillati</taxon>
        <taxon>Bacillota</taxon>
        <taxon>Clostridia</taxon>
        <taxon>Lachnospirales</taxon>
        <taxon>Lachnospiraceae</taxon>
        <taxon>Lachnospira</taxon>
    </lineage>
</organism>
<evidence type="ECO:0000313" key="3">
    <source>
        <dbReference type="EMBL" id="ACR73808.1"/>
    </source>
</evidence>
<dbReference type="CDD" id="cd00093">
    <property type="entry name" value="HTH_XRE"/>
    <property type="match status" value="1"/>
</dbReference>
<evidence type="ECO:0000259" key="2">
    <source>
        <dbReference type="PROSITE" id="PS50943"/>
    </source>
</evidence>
<keyword evidence="3" id="KW-0614">Plasmid</keyword>